<comment type="caution">
    <text evidence="1">The sequence shown here is derived from an EMBL/GenBank/DDBJ whole genome shotgun (WGS) entry which is preliminary data.</text>
</comment>
<organism evidence="1">
    <name type="scientific">marine sediment metagenome</name>
    <dbReference type="NCBI Taxonomy" id="412755"/>
    <lineage>
        <taxon>unclassified sequences</taxon>
        <taxon>metagenomes</taxon>
        <taxon>ecological metagenomes</taxon>
    </lineage>
</organism>
<sequence>NVTPNLSTTDIMLDDPLKSSIKPKSTISPFNLNTYSAGSIQFRFIANVTYNIDTAFLNGTIYSSTSVNLTDQVHIVSFGHRTTTTISEYPRDVYISAYTQDGFGIDYNLLRFYLNGNRTDFGFTTIETDMNNITIMDYLNTSIYSSMVNFSGIYEFDALVTLWHIKLFNDGFMPMNFTITLGTSLVNDTVLPNEIIQYTLSFGLLNFI</sequence>
<dbReference type="EMBL" id="BARU01007795">
    <property type="protein sequence ID" value="GAH32875.1"/>
    <property type="molecule type" value="Genomic_DNA"/>
</dbReference>
<feature type="non-terminal residue" evidence="1">
    <location>
        <position position="1"/>
    </location>
</feature>
<evidence type="ECO:0000313" key="1">
    <source>
        <dbReference type="EMBL" id="GAH32875.1"/>
    </source>
</evidence>
<protein>
    <submittedName>
        <fullName evidence="1">Uncharacterized protein</fullName>
    </submittedName>
</protein>
<gene>
    <name evidence="1" type="ORF">S03H2_15342</name>
</gene>
<dbReference type="AlphaFoldDB" id="X1FK23"/>
<proteinExistence type="predicted"/>
<reference evidence="1" key="1">
    <citation type="journal article" date="2014" name="Front. Microbiol.">
        <title>High frequency of phylogenetically diverse reductive dehalogenase-homologous genes in deep subseafloor sedimentary metagenomes.</title>
        <authorList>
            <person name="Kawai M."/>
            <person name="Futagami T."/>
            <person name="Toyoda A."/>
            <person name="Takaki Y."/>
            <person name="Nishi S."/>
            <person name="Hori S."/>
            <person name="Arai W."/>
            <person name="Tsubouchi T."/>
            <person name="Morono Y."/>
            <person name="Uchiyama I."/>
            <person name="Ito T."/>
            <person name="Fujiyama A."/>
            <person name="Inagaki F."/>
            <person name="Takami H."/>
        </authorList>
    </citation>
    <scope>NUCLEOTIDE SEQUENCE</scope>
    <source>
        <strain evidence="1">Expedition CK06-06</strain>
    </source>
</reference>
<accession>X1FK23</accession>
<name>X1FK23_9ZZZZ</name>